<evidence type="ECO:0000256" key="2">
    <source>
        <dbReference type="ARBA" id="ARBA00022475"/>
    </source>
</evidence>
<keyword evidence="8 13" id="KW-0067">ATP-binding</keyword>
<dbReference type="Gene3D" id="3.30.200.20">
    <property type="entry name" value="Phosphorylase Kinase, domain 1"/>
    <property type="match status" value="1"/>
</dbReference>
<dbReference type="PANTHER" id="PTHR27002">
    <property type="entry name" value="RECEPTOR-LIKE SERINE/THREONINE-PROTEIN KINASE SD1-8"/>
    <property type="match status" value="1"/>
</dbReference>
<evidence type="ECO:0000256" key="14">
    <source>
        <dbReference type="PROSITE-ProRule" id="PRU10141"/>
    </source>
</evidence>
<dbReference type="InterPro" id="IPR024171">
    <property type="entry name" value="SRK-like_kinase"/>
</dbReference>
<feature type="signal peptide" evidence="16">
    <location>
        <begin position="1"/>
        <end position="22"/>
    </location>
</feature>
<dbReference type="InterPro" id="IPR017441">
    <property type="entry name" value="Protein_kinase_ATP_BS"/>
</dbReference>
<dbReference type="GO" id="GO:0005886">
    <property type="term" value="C:plasma membrane"/>
    <property type="evidence" value="ECO:0007669"/>
    <property type="project" value="UniProtKB-SubCell"/>
</dbReference>
<dbReference type="Pfam" id="PF07714">
    <property type="entry name" value="PK_Tyr_Ser-Thr"/>
    <property type="match status" value="1"/>
</dbReference>
<dbReference type="GO" id="GO:0106310">
    <property type="term" value="F:protein serine kinase activity"/>
    <property type="evidence" value="ECO:0007669"/>
    <property type="project" value="RHEA"/>
</dbReference>
<organism evidence="20 21">
    <name type="scientific">Jatropha curcas</name>
    <name type="common">Barbados nut</name>
    <dbReference type="NCBI Taxonomy" id="180498"/>
    <lineage>
        <taxon>Eukaryota</taxon>
        <taxon>Viridiplantae</taxon>
        <taxon>Streptophyta</taxon>
        <taxon>Embryophyta</taxon>
        <taxon>Tracheophyta</taxon>
        <taxon>Spermatophyta</taxon>
        <taxon>Magnoliopsida</taxon>
        <taxon>eudicotyledons</taxon>
        <taxon>Gunneridae</taxon>
        <taxon>Pentapetalae</taxon>
        <taxon>rosids</taxon>
        <taxon>fabids</taxon>
        <taxon>Malpighiales</taxon>
        <taxon>Euphorbiaceae</taxon>
        <taxon>Crotonoideae</taxon>
        <taxon>Jatropheae</taxon>
        <taxon>Jatropha</taxon>
    </lineage>
</organism>
<dbReference type="Gene3D" id="2.90.10.10">
    <property type="entry name" value="Bulb-type lectin domain"/>
    <property type="match status" value="1"/>
</dbReference>
<comment type="similarity">
    <text evidence="13">Belongs to the protein kinase superfamily. Ser/Thr protein kinase family.</text>
</comment>
<feature type="binding site" evidence="14">
    <location>
        <position position="542"/>
    </location>
    <ligand>
        <name>ATP</name>
        <dbReference type="ChEBI" id="CHEBI:30616"/>
    </ligand>
</feature>
<dbReference type="InterPro" id="IPR000858">
    <property type="entry name" value="S_locus_glycoprot_dom"/>
</dbReference>
<dbReference type="CDD" id="cd00028">
    <property type="entry name" value="B_lectin"/>
    <property type="match status" value="1"/>
</dbReference>
<evidence type="ECO:0000256" key="3">
    <source>
        <dbReference type="ARBA" id="ARBA00022527"/>
    </source>
</evidence>
<dbReference type="Pfam" id="PF08276">
    <property type="entry name" value="PAN_2"/>
    <property type="match status" value="1"/>
</dbReference>
<dbReference type="InterPro" id="IPR001480">
    <property type="entry name" value="Bulb-type_lectin_dom"/>
</dbReference>
<evidence type="ECO:0000259" key="19">
    <source>
        <dbReference type="PROSITE" id="PS50948"/>
    </source>
</evidence>
<dbReference type="InterPro" id="IPR003609">
    <property type="entry name" value="Pan_app"/>
</dbReference>
<evidence type="ECO:0000256" key="15">
    <source>
        <dbReference type="SAM" id="Phobius"/>
    </source>
</evidence>
<dbReference type="GO" id="GO:0004674">
    <property type="term" value="F:protein serine/threonine kinase activity"/>
    <property type="evidence" value="ECO:0007669"/>
    <property type="project" value="UniProtKB-KW"/>
</dbReference>
<evidence type="ECO:0000256" key="13">
    <source>
        <dbReference type="PIRNR" id="PIRNR000641"/>
    </source>
</evidence>
<comment type="catalytic activity">
    <reaction evidence="11 13">
        <text>L-threonyl-[protein] + ATP = O-phospho-L-threonyl-[protein] + ADP + H(+)</text>
        <dbReference type="Rhea" id="RHEA:46608"/>
        <dbReference type="Rhea" id="RHEA-COMP:11060"/>
        <dbReference type="Rhea" id="RHEA-COMP:11605"/>
        <dbReference type="ChEBI" id="CHEBI:15378"/>
        <dbReference type="ChEBI" id="CHEBI:30013"/>
        <dbReference type="ChEBI" id="CHEBI:30616"/>
        <dbReference type="ChEBI" id="CHEBI:61977"/>
        <dbReference type="ChEBI" id="CHEBI:456216"/>
        <dbReference type="EC" id="2.7.11.1"/>
    </reaction>
</comment>
<evidence type="ECO:0000256" key="8">
    <source>
        <dbReference type="ARBA" id="ARBA00022840"/>
    </source>
</evidence>
<feature type="domain" description="Protein kinase" evidence="17">
    <location>
        <begin position="514"/>
        <end position="799"/>
    </location>
</feature>
<keyword evidence="7 13" id="KW-0418">Kinase</keyword>
<dbReference type="InterPro" id="IPR001245">
    <property type="entry name" value="Ser-Thr/Tyr_kinase_cat_dom"/>
</dbReference>
<keyword evidence="15" id="KW-0812">Transmembrane</keyword>
<evidence type="ECO:0000256" key="12">
    <source>
        <dbReference type="ARBA" id="ARBA00048679"/>
    </source>
</evidence>
<dbReference type="PROSITE" id="PS50011">
    <property type="entry name" value="PROTEIN_KINASE_DOM"/>
    <property type="match status" value="1"/>
</dbReference>
<evidence type="ECO:0000256" key="10">
    <source>
        <dbReference type="ARBA" id="ARBA00023180"/>
    </source>
</evidence>
<evidence type="ECO:0000256" key="4">
    <source>
        <dbReference type="ARBA" id="ARBA00022679"/>
    </source>
</evidence>
<evidence type="ECO:0000259" key="17">
    <source>
        <dbReference type="PROSITE" id="PS50011"/>
    </source>
</evidence>
<dbReference type="PANTHER" id="PTHR27002:SF808">
    <property type="entry name" value="NON-SPECIFIC SERINE_THREONINE PROTEIN KINASE"/>
    <property type="match status" value="1"/>
</dbReference>
<evidence type="ECO:0000256" key="9">
    <source>
        <dbReference type="ARBA" id="ARBA00023157"/>
    </source>
</evidence>
<gene>
    <name evidence="20" type="ORF">JCGZ_21319</name>
</gene>
<proteinExistence type="inferred from homology"/>
<keyword evidence="15" id="KW-1133">Transmembrane helix</keyword>
<dbReference type="CDD" id="cd01098">
    <property type="entry name" value="PAN_AP_plant"/>
    <property type="match status" value="1"/>
</dbReference>
<evidence type="ECO:0000313" key="21">
    <source>
        <dbReference type="Proteomes" id="UP000027138"/>
    </source>
</evidence>
<dbReference type="FunFam" id="1.10.510.10:FF:000060">
    <property type="entry name" value="G-type lectin S-receptor-like serine/threonine-protein kinase"/>
    <property type="match status" value="1"/>
</dbReference>
<dbReference type="GO" id="GO:0005524">
    <property type="term" value="F:ATP binding"/>
    <property type="evidence" value="ECO:0007669"/>
    <property type="project" value="UniProtKB-UniRule"/>
</dbReference>
<dbReference type="SMART" id="SM00220">
    <property type="entry name" value="S_TKc"/>
    <property type="match status" value="1"/>
</dbReference>
<dbReference type="SMART" id="SM00108">
    <property type="entry name" value="B_lectin"/>
    <property type="match status" value="1"/>
</dbReference>
<dbReference type="PIRSF" id="PIRSF000641">
    <property type="entry name" value="SRK"/>
    <property type="match status" value="1"/>
</dbReference>
<accession>A0A067JDL4</accession>
<dbReference type="PROSITE" id="PS00108">
    <property type="entry name" value="PROTEIN_KINASE_ST"/>
    <property type="match status" value="1"/>
</dbReference>
<evidence type="ECO:0000256" key="16">
    <source>
        <dbReference type="SAM" id="SignalP"/>
    </source>
</evidence>
<keyword evidence="2" id="KW-1003">Cell membrane</keyword>
<evidence type="ECO:0000313" key="20">
    <source>
        <dbReference type="EMBL" id="KDP20848.1"/>
    </source>
</evidence>
<dbReference type="Pfam" id="PF00954">
    <property type="entry name" value="S_locus_glycop"/>
    <property type="match status" value="1"/>
</dbReference>
<evidence type="ECO:0000256" key="6">
    <source>
        <dbReference type="ARBA" id="ARBA00022741"/>
    </source>
</evidence>
<keyword evidence="10" id="KW-0325">Glycoprotein</keyword>
<comment type="subcellular location">
    <subcellularLocation>
        <location evidence="1">Cell membrane</location>
        <topology evidence="1">Single-pass type I membrane protein</topology>
    </subcellularLocation>
</comment>
<evidence type="ECO:0000256" key="7">
    <source>
        <dbReference type="ARBA" id="ARBA00022777"/>
    </source>
</evidence>
<feature type="transmembrane region" description="Helical" evidence="15">
    <location>
        <begin position="439"/>
        <end position="463"/>
    </location>
</feature>
<dbReference type="Pfam" id="PF01453">
    <property type="entry name" value="B_lectin"/>
    <property type="match status" value="1"/>
</dbReference>
<dbReference type="PROSITE" id="PS50948">
    <property type="entry name" value="PAN"/>
    <property type="match status" value="1"/>
</dbReference>
<sequence length="831" mass="94818">MATQKLLLSLCSFFLVFTFANSKSTVTINQTIIDGNLLISENNNFALGFFSPGHSKYRYLGIWFHKVSQQTVVWIANRNNPINGSSGVLSINPHGNLVLYRDQDQNFPVWSSNVSMEGTGNFEAQLLDTGNFVLVQGTGKIIVWQSFDYPTNTLLQGMRLGLDKKKDMDWYLTSWKSADDPGSGEYSVRLNPNGSPQFFLYRKGKHYWRSVPWPWRTIANIYNYTFLNTKDQIYFTFNYSDPSLIIRTMIDEAGFMRWSTWHGTDDRWKEFWSAPKYRCEWYGLCGANSECDPNNVNTFECACLPGYEPKFQRDWRLRDASGGCVRKRLESSSVCGHGEGFLKVEHVKVPDTSAAVWVHMSMSHLDCEQECKRNCSCSAYASIPIASKGSTGCLTWHGELMDIINLSDNSGYDLYVRVDALELAEEDLRKSNRFLQTKGVLAVVILSFISAWLVIFVFIYFWFWKRRRIGTRKSRLNKKIFDSNYYEDSFRGSRSEPDLVVFDLNTIRAATNNFSADNILGQGGFGSVYKGQLSNGQEIAVKRMSKNSRQGTEEFKNEVILIAKLQHRNLVTLIGCCIHKKEQMLVYEYLPNKSLDSFLFDQTRRSFLDWEKRLNIIVGIARGILYLHQDSRLRIIHRDLKSSNILLDAEMNPKISDFGMARLFQCDQIQDKTNRVVGTYGYMSPEYAVFGKFSIKSDVFSFGVILLEIISGKKSNGFNVEDHNLSLIGHVWELWREDRALEIVDSSLKGSYDPQEARKCIQIGLLCVQENAVDRPSMLAVVLMLNSEKDPPPPKQPAFIFRTPSYNDTNSRAGDGSCSVNELSITAVGTR</sequence>
<evidence type="ECO:0000256" key="11">
    <source>
        <dbReference type="ARBA" id="ARBA00047899"/>
    </source>
</evidence>
<dbReference type="FunFam" id="2.90.10.10:FF:000005">
    <property type="entry name" value="G-type lectin S-receptor-like serine/threonine-protein kinase"/>
    <property type="match status" value="1"/>
</dbReference>
<dbReference type="InterPro" id="IPR000719">
    <property type="entry name" value="Prot_kinase_dom"/>
</dbReference>
<dbReference type="EMBL" id="KK915662">
    <property type="protein sequence ID" value="KDP20848.1"/>
    <property type="molecule type" value="Genomic_DNA"/>
</dbReference>
<evidence type="ECO:0000259" key="18">
    <source>
        <dbReference type="PROSITE" id="PS50927"/>
    </source>
</evidence>
<protein>
    <recommendedName>
        <fullName evidence="13">Receptor-like serine/threonine-protein kinase</fullName>
        <ecNumber evidence="13">2.7.11.1</ecNumber>
    </recommendedName>
</protein>
<dbReference type="Gene3D" id="1.10.510.10">
    <property type="entry name" value="Transferase(Phosphotransferase) domain 1"/>
    <property type="match status" value="1"/>
</dbReference>
<dbReference type="CDD" id="cd00054">
    <property type="entry name" value="EGF_CA"/>
    <property type="match status" value="1"/>
</dbReference>
<dbReference type="Proteomes" id="UP000027138">
    <property type="component" value="Unassembled WGS sequence"/>
</dbReference>
<feature type="chain" id="PRO_5001642743" description="Receptor-like serine/threonine-protein kinase" evidence="16">
    <location>
        <begin position="23"/>
        <end position="831"/>
    </location>
</feature>
<dbReference type="InterPro" id="IPR011009">
    <property type="entry name" value="Kinase-like_dom_sf"/>
</dbReference>
<keyword evidence="15" id="KW-0472">Membrane</keyword>
<keyword evidence="3 13" id="KW-0723">Serine/threonine-protein kinase</keyword>
<feature type="domain" description="Apple" evidence="19">
    <location>
        <begin position="335"/>
        <end position="419"/>
    </location>
</feature>
<dbReference type="SUPFAM" id="SSF56112">
    <property type="entry name" value="Protein kinase-like (PK-like)"/>
    <property type="match status" value="1"/>
</dbReference>
<dbReference type="FunFam" id="3.30.200.20:FF:000195">
    <property type="entry name" value="G-type lectin S-receptor-like serine/threonine-protein kinase"/>
    <property type="match status" value="1"/>
</dbReference>
<keyword evidence="6 13" id="KW-0547">Nucleotide-binding</keyword>
<dbReference type="SMART" id="SM00473">
    <property type="entry name" value="PAN_AP"/>
    <property type="match status" value="1"/>
</dbReference>
<dbReference type="PROSITE" id="PS50927">
    <property type="entry name" value="BULB_LECTIN"/>
    <property type="match status" value="1"/>
</dbReference>
<feature type="domain" description="Bulb-type lectin" evidence="18">
    <location>
        <begin position="23"/>
        <end position="147"/>
    </location>
</feature>
<dbReference type="EC" id="2.7.11.1" evidence="13"/>
<dbReference type="OrthoDB" id="1933550at2759"/>
<dbReference type="PROSITE" id="PS00107">
    <property type="entry name" value="PROTEIN_KINASE_ATP"/>
    <property type="match status" value="1"/>
</dbReference>
<dbReference type="SUPFAM" id="SSF51110">
    <property type="entry name" value="alpha-D-mannose-specific plant lectins"/>
    <property type="match status" value="1"/>
</dbReference>
<comment type="catalytic activity">
    <reaction evidence="12 13">
        <text>L-seryl-[protein] + ATP = O-phospho-L-seryl-[protein] + ADP + H(+)</text>
        <dbReference type="Rhea" id="RHEA:17989"/>
        <dbReference type="Rhea" id="RHEA-COMP:9863"/>
        <dbReference type="Rhea" id="RHEA-COMP:11604"/>
        <dbReference type="ChEBI" id="CHEBI:15378"/>
        <dbReference type="ChEBI" id="CHEBI:29999"/>
        <dbReference type="ChEBI" id="CHEBI:30616"/>
        <dbReference type="ChEBI" id="CHEBI:83421"/>
        <dbReference type="ChEBI" id="CHEBI:456216"/>
        <dbReference type="EC" id="2.7.11.1"/>
    </reaction>
</comment>
<name>A0A067JDL4_JATCU</name>
<keyword evidence="9" id="KW-1015">Disulfide bond</keyword>
<evidence type="ECO:0000256" key="1">
    <source>
        <dbReference type="ARBA" id="ARBA00004251"/>
    </source>
</evidence>
<keyword evidence="4 13" id="KW-0808">Transferase</keyword>
<keyword evidence="5 16" id="KW-0732">Signal</keyword>
<dbReference type="InterPro" id="IPR008271">
    <property type="entry name" value="Ser/Thr_kinase_AS"/>
</dbReference>
<evidence type="ECO:0000256" key="5">
    <source>
        <dbReference type="ARBA" id="ARBA00022729"/>
    </source>
</evidence>
<reference evidence="20 21" key="1">
    <citation type="journal article" date="2014" name="PLoS ONE">
        <title>Global Analysis of Gene Expression Profiles in Physic Nut (Jatropha curcas L.) Seedlings Exposed to Salt Stress.</title>
        <authorList>
            <person name="Zhang L."/>
            <person name="Zhang C."/>
            <person name="Wu P."/>
            <person name="Chen Y."/>
            <person name="Li M."/>
            <person name="Jiang H."/>
            <person name="Wu G."/>
        </authorList>
    </citation>
    <scope>NUCLEOTIDE SEQUENCE [LARGE SCALE GENOMIC DNA]</scope>
    <source>
        <strain evidence="21">cv. GZQX0401</strain>
        <tissue evidence="20">Young leaves</tissue>
    </source>
</reference>
<dbReference type="GO" id="GO:0048544">
    <property type="term" value="P:recognition of pollen"/>
    <property type="evidence" value="ECO:0007669"/>
    <property type="project" value="InterPro"/>
</dbReference>
<dbReference type="AlphaFoldDB" id="A0A067JDL4"/>
<dbReference type="CDD" id="cd14066">
    <property type="entry name" value="STKc_IRAK"/>
    <property type="match status" value="1"/>
</dbReference>
<keyword evidence="21" id="KW-1185">Reference proteome</keyword>
<dbReference type="InterPro" id="IPR036426">
    <property type="entry name" value="Bulb-type_lectin_dom_sf"/>
</dbReference>